<dbReference type="Proteomes" id="UP000315783">
    <property type="component" value="Unassembled WGS sequence"/>
</dbReference>
<evidence type="ECO:0000313" key="2">
    <source>
        <dbReference type="EMBL" id="TQV95824.1"/>
    </source>
</evidence>
<reference evidence="2 3" key="1">
    <citation type="journal article" date="2019" name="Appl. Microbiol. Biotechnol.">
        <title>Genome sequence of Isaria javanica and comparative genome analysis insights into family S53 peptidase evolution in fungal entomopathogens.</title>
        <authorList>
            <person name="Lin R."/>
            <person name="Zhang X."/>
            <person name="Xin B."/>
            <person name="Zou M."/>
            <person name="Gao Y."/>
            <person name="Qin F."/>
            <person name="Hu Q."/>
            <person name="Xie B."/>
            <person name="Cheng X."/>
        </authorList>
    </citation>
    <scope>NUCLEOTIDE SEQUENCE [LARGE SCALE GENOMIC DNA]</scope>
    <source>
        <strain evidence="2 3">IJ1G</strain>
    </source>
</reference>
<protein>
    <submittedName>
        <fullName evidence="2">Uncharacterized protein</fullName>
    </submittedName>
</protein>
<gene>
    <name evidence="2" type="ORF">IF1G_05653</name>
</gene>
<dbReference type="EMBL" id="SPUK01000007">
    <property type="protein sequence ID" value="TQV95824.1"/>
    <property type="molecule type" value="Genomic_DNA"/>
</dbReference>
<comment type="caution">
    <text evidence="2">The sequence shown here is derived from an EMBL/GenBank/DDBJ whole genome shotgun (WGS) entry which is preliminary data.</text>
</comment>
<keyword evidence="3" id="KW-1185">Reference proteome</keyword>
<evidence type="ECO:0000313" key="3">
    <source>
        <dbReference type="Proteomes" id="UP000315783"/>
    </source>
</evidence>
<dbReference type="AlphaFoldDB" id="A0A545V291"/>
<evidence type="ECO:0000256" key="1">
    <source>
        <dbReference type="SAM" id="Phobius"/>
    </source>
</evidence>
<organism evidence="2 3">
    <name type="scientific">Cordyceps javanica</name>
    <dbReference type="NCBI Taxonomy" id="43265"/>
    <lineage>
        <taxon>Eukaryota</taxon>
        <taxon>Fungi</taxon>
        <taxon>Dikarya</taxon>
        <taxon>Ascomycota</taxon>
        <taxon>Pezizomycotina</taxon>
        <taxon>Sordariomycetes</taxon>
        <taxon>Hypocreomycetidae</taxon>
        <taxon>Hypocreales</taxon>
        <taxon>Cordycipitaceae</taxon>
        <taxon>Cordyceps</taxon>
    </lineage>
</organism>
<keyword evidence="1" id="KW-0812">Transmembrane</keyword>
<feature type="transmembrane region" description="Helical" evidence="1">
    <location>
        <begin position="29"/>
        <end position="47"/>
    </location>
</feature>
<accession>A0A545V291</accession>
<sequence length="114" mass="12632">MHMAQPCAAIGCAARPVLASTRPFLGGFPFYYYYYLIFFNIFFYQPLPARGPAHYSPPPPHPPLPPLPLSRSHPLHCVIKNQAFAPRGPFSSLLTRPNLNWHGPGTVPPPPSVD</sequence>
<keyword evidence="1" id="KW-1133">Transmembrane helix</keyword>
<name>A0A545V291_9HYPO</name>
<proteinExistence type="predicted"/>
<keyword evidence="1" id="KW-0472">Membrane</keyword>